<dbReference type="AlphaFoldDB" id="A0A9X2MGA0"/>
<organism evidence="1 2">
    <name type="scientific">Anaerosalibacter massiliensis</name>
    <dbReference type="NCBI Taxonomy" id="1347392"/>
    <lineage>
        <taxon>Bacteria</taxon>
        <taxon>Bacillati</taxon>
        <taxon>Bacillota</taxon>
        <taxon>Tissierellia</taxon>
        <taxon>Tissierellales</taxon>
        <taxon>Sporanaerobacteraceae</taxon>
        <taxon>Anaerosalibacter</taxon>
    </lineage>
</organism>
<proteinExistence type="predicted"/>
<dbReference type="RefSeq" id="WP_042681888.1">
    <property type="nucleotide sequence ID" value="NZ_CABKTM010000043.1"/>
</dbReference>
<comment type="caution">
    <text evidence="1">The sequence shown here is derived from an EMBL/GenBank/DDBJ whole genome shotgun (WGS) entry which is preliminary data.</text>
</comment>
<accession>A0A9X2MGA0</accession>
<protein>
    <submittedName>
        <fullName evidence="1">Uncharacterized protein</fullName>
    </submittedName>
</protein>
<gene>
    <name evidence="1" type="ORF">NSA23_00945</name>
</gene>
<dbReference type="OrthoDB" id="9958216at2"/>
<sequence>MNIGKRYEITTFGKGKGEKGTKFKGMFIAEEKEFYILQHREGFKECFLKLDFVTGECKVEEL</sequence>
<keyword evidence="2" id="KW-1185">Reference proteome</keyword>
<reference evidence="1" key="1">
    <citation type="submission" date="2022-07" db="EMBL/GenBank/DDBJ databases">
        <title>Enhanced cultured diversity of the mouse gut microbiota enables custom-made synthetic communities.</title>
        <authorList>
            <person name="Afrizal A."/>
        </authorList>
    </citation>
    <scope>NUCLEOTIDE SEQUENCE</scope>
    <source>
        <strain evidence="1">DSM 29482</strain>
    </source>
</reference>
<name>A0A9X2MGA0_9FIRM</name>
<dbReference type="Proteomes" id="UP001142078">
    <property type="component" value="Unassembled WGS sequence"/>
</dbReference>
<dbReference type="EMBL" id="JANJZL010000001">
    <property type="protein sequence ID" value="MCR2042672.1"/>
    <property type="molecule type" value="Genomic_DNA"/>
</dbReference>
<evidence type="ECO:0000313" key="2">
    <source>
        <dbReference type="Proteomes" id="UP001142078"/>
    </source>
</evidence>
<evidence type="ECO:0000313" key="1">
    <source>
        <dbReference type="EMBL" id="MCR2042672.1"/>
    </source>
</evidence>